<dbReference type="Pfam" id="PF07833">
    <property type="entry name" value="Cu_amine_oxidN1"/>
    <property type="match status" value="1"/>
</dbReference>
<name>A0ABM8VA13_9BACL</name>
<dbReference type="Proteomes" id="UP000730618">
    <property type="component" value="Unassembled WGS sequence"/>
</dbReference>
<accession>A0ABM8VA13</accession>
<comment type="caution">
    <text evidence="3">The sequence shown here is derived from an EMBL/GenBank/DDBJ whole genome shotgun (WGS) entry which is preliminary data.</text>
</comment>
<dbReference type="RefSeq" id="WP_218096533.1">
    <property type="nucleotide sequence ID" value="NZ_CAJVCE010000001.1"/>
</dbReference>
<protein>
    <recommendedName>
        <fullName evidence="2">Copper amine oxidase-like N-terminal domain-containing protein</fullName>
    </recommendedName>
</protein>
<sequence>MKKSFIAATVILSLSMSATGAFAEYRLDGTPSPNQVKDADGNIIIQTLSAPIGDVPPLPIQDVHDANGNVIGQTRDAKPQDSFGGLHYVIVVGGKALEAGSRSAYLKNERLLVPLREISEALGYKVTWNADTYSVDVTKGAVWSGVFIGKDNYSFGKMAPVQLGAAPELKDEVTYVPLTFFSDILKLKTQIDETGVVNISEVQG</sequence>
<evidence type="ECO:0000313" key="3">
    <source>
        <dbReference type="EMBL" id="CAG7615134.1"/>
    </source>
</evidence>
<evidence type="ECO:0000313" key="4">
    <source>
        <dbReference type="Proteomes" id="UP000730618"/>
    </source>
</evidence>
<dbReference type="InterPro" id="IPR012854">
    <property type="entry name" value="Cu_amine_oxidase-like_N"/>
</dbReference>
<evidence type="ECO:0000259" key="2">
    <source>
        <dbReference type="Pfam" id="PF07833"/>
    </source>
</evidence>
<dbReference type="EMBL" id="CAJVCE010000001">
    <property type="protein sequence ID" value="CAG7615134.1"/>
    <property type="molecule type" value="Genomic_DNA"/>
</dbReference>
<reference evidence="3 4" key="1">
    <citation type="submission" date="2021-06" db="EMBL/GenBank/DDBJ databases">
        <authorList>
            <person name="Criscuolo A."/>
        </authorList>
    </citation>
    <scope>NUCLEOTIDE SEQUENCE [LARGE SCALE GENOMIC DNA]</scope>
    <source>
        <strain evidence="4">CIP 111802</strain>
    </source>
</reference>
<keyword evidence="1" id="KW-0732">Signal</keyword>
<feature type="domain" description="Copper amine oxidase-like N-terminal" evidence="2">
    <location>
        <begin position="92"/>
        <end position="194"/>
    </location>
</feature>
<proteinExistence type="predicted"/>
<feature type="chain" id="PRO_5045866293" description="Copper amine oxidase-like N-terminal domain-containing protein" evidence="1">
    <location>
        <begin position="24"/>
        <end position="204"/>
    </location>
</feature>
<evidence type="ECO:0000256" key="1">
    <source>
        <dbReference type="SAM" id="SignalP"/>
    </source>
</evidence>
<keyword evidence="4" id="KW-1185">Reference proteome</keyword>
<gene>
    <name evidence="3" type="ORF">PAECIP111802_00141</name>
</gene>
<feature type="signal peptide" evidence="1">
    <location>
        <begin position="1"/>
        <end position="23"/>
    </location>
</feature>
<organism evidence="3 4">
    <name type="scientific">Paenibacillus allorhizosphaerae</name>
    <dbReference type="NCBI Taxonomy" id="2849866"/>
    <lineage>
        <taxon>Bacteria</taxon>
        <taxon>Bacillati</taxon>
        <taxon>Bacillota</taxon>
        <taxon>Bacilli</taxon>
        <taxon>Bacillales</taxon>
        <taxon>Paenibacillaceae</taxon>
        <taxon>Paenibacillus</taxon>
    </lineage>
</organism>